<feature type="coiled-coil region" evidence="4">
    <location>
        <begin position="456"/>
        <end position="483"/>
    </location>
</feature>
<dbReference type="GO" id="GO:0008234">
    <property type="term" value="F:cysteine-type peptidase activity"/>
    <property type="evidence" value="ECO:0007669"/>
    <property type="project" value="InterPro"/>
</dbReference>
<dbReference type="Pfam" id="PF18802">
    <property type="entry name" value="CxC1"/>
    <property type="match status" value="1"/>
</dbReference>
<feature type="compositionally biased region" description="Basic and acidic residues" evidence="5">
    <location>
        <begin position="866"/>
        <end position="875"/>
    </location>
</feature>
<sequence>MEVQGCHCETIPQRLVVHGLFPTSPNQPRMAISIDLLNFYHTLFEESCDAIHAMSHALKKFYTRRGYFLASQHTGDEVKEPFRRSLGYALQWHDSLRVLIDRQVQAAISAADAEARLHLDSDVAAIASTTSPVSDPTRCARELRNRCPACFGGNTFGVPFTDGGDFHVAVDGNFHHRHRRSAGEGCKFHAPEYFLSKEYVDAVGARIDKARKSPMKATKPIVPNEAVDQCQQSHDAANDNKAKSNAERFDDHGCSALVCRHGAPLFTANIDTPGEQQKYAVALIQYLFQQIPNNATVLVLYDVGCVLNRSLQLYEILPSEITERLSFTTSAMHAYAHQWSCQLVYNPRLQNGVGLTDGEGVERLWSRMRRLIGITRTSGRSRRIWILDRQLSSIGSSHREDLGDWLTRRHTFTIKESDTSRAILKGIGFTDAELRDEWMLQRRAQLSVQAHAPLRLKQELDSILNLQAELDSLDKSIEATKRALSQGRAPVEASSLLPELTITGDRLRTQADRIYDSLNVQNRFPELKKCSFDFVRILLILHDLKINIRKRVIGSFFEWDKLDQAVGGRQQAIGTKIHQRTRNAITKRKPALLAAINKYNTLCGTLEKLHDPSWLVPLPKPLPTQLSALRDAQALMEDVWITPYEVKIPRWLENVDIRNGIRAVQRVDRCTEEVKRLDREAENLCFWLAAEAAAVHRAVANTGVCARLSMRIQQYQASIERLEARWTCSLIPRQRLQIILKTSEASITAPRIVRPLKESVAPGSLSMPASESIDFLLELDGYEDQEKYPDAPFLDPEEAVAYDLLDSDEDDTGDGAHDEAARNHECSVKRIEPSRQGHGASGESARWSKQRHELPAEATASSQGIEHSRQRHEASSEGARWSKQHQEPPVDATESSQVDSEGGGRIEWNLPDKMRIETGTLSVLQHTHYIQASTTFASADVSRSIGRRVMYGESIKLLATSDAWLDDVCINGCAELLQRFFSSLFSEASKSCAIFDTHDLVRVRSSITDDCLWDYIVDTEYWDKTTWIIPIHRPNPEYHWVLCVALPQSHSLLLFDSFGQQGSWARDVQDIMKLITRLVLVANRRGRSCCVIPDGWIARPLCVERVQTNGYDCGVWILATIAAVLQGYHVSGMTEDEISQFRHELLRAVLSQPIYRRTPRVR</sequence>
<keyword evidence="8" id="KW-1185">Reference proteome</keyword>
<dbReference type="SUPFAM" id="SSF54001">
    <property type="entry name" value="Cysteine proteinases"/>
    <property type="match status" value="1"/>
</dbReference>
<feature type="compositionally biased region" description="Basic and acidic residues" evidence="5">
    <location>
        <begin position="814"/>
        <end position="835"/>
    </location>
</feature>
<dbReference type="AlphaFoldDB" id="A0A9P5ZKY6"/>
<evidence type="ECO:0000256" key="5">
    <source>
        <dbReference type="SAM" id="MobiDB-lite"/>
    </source>
</evidence>
<dbReference type="Gene3D" id="3.40.395.10">
    <property type="entry name" value="Adenoviral Proteinase, Chain A"/>
    <property type="match status" value="1"/>
</dbReference>
<evidence type="ECO:0000313" key="8">
    <source>
        <dbReference type="Proteomes" id="UP000807025"/>
    </source>
</evidence>
<evidence type="ECO:0000256" key="4">
    <source>
        <dbReference type="SAM" id="Coils"/>
    </source>
</evidence>
<organism evidence="7 8">
    <name type="scientific">Pleurotus eryngii</name>
    <name type="common">Boletus of the steppes</name>
    <dbReference type="NCBI Taxonomy" id="5323"/>
    <lineage>
        <taxon>Eukaryota</taxon>
        <taxon>Fungi</taxon>
        <taxon>Dikarya</taxon>
        <taxon>Basidiomycota</taxon>
        <taxon>Agaricomycotina</taxon>
        <taxon>Agaricomycetes</taxon>
        <taxon>Agaricomycetidae</taxon>
        <taxon>Agaricales</taxon>
        <taxon>Pleurotineae</taxon>
        <taxon>Pleurotaceae</taxon>
        <taxon>Pleurotus</taxon>
    </lineage>
</organism>
<feature type="region of interest" description="Disordered" evidence="5">
    <location>
        <begin position="807"/>
        <end position="907"/>
    </location>
</feature>
<reference evidence="7" key="1">
    <citation type="submission" date="2020-11" db="EMBL/GenBank/DDBJ databases">
        <authorList>
            <consortium name="DOE Joint Genome Institute"/>
            <person name="Ahrendt S."/>
            <person name="Riley R."/>
            <person name="Andreopoulos W."/>
            <person name="Labutti K."/>
            <person name="Pangilinan J."/>
            <person name="Ruiz-Duenas F.J."/>
            <person name="Barrasa J.M."/>
            <person name="Sanchez-Garcia M."/>
            <person name="Camarero S."/>
            <person name="Miyauchi S."/>
            <person name="Serrano A."/>
            <person name="Linde D."/>
            <person name="Babiker R."/>
            <person name="Drula E."/>
            <person name="Ayuso-Fernandez I."/>
            <person name="Pacheco R."/>
            <person name="Padilla G."/>
            <person name="Ferreira P."/>
            <person name="Barriuso J."/>
            <person name="Kellner H."/>
            <person name="Castanera R."/>
            <person name="Alfaro M."/>
            <person name="Ramirez L."/>
            <person name="Pisabarro A.G."/>
            <person name="Kuo A."/>
            <person name="Tritt A."/>
            <person name="Lipzen A."/>
            <person name="He G."/>
            <person name="Yan M."/>
            <person name="Ng V."/>
            <person name="Cullen D."/>
            <person name="Martin F."/>
            <person name="Rosso M.-N."/>
            <person name="Henrissat B."/>
            <person name="Hibbett D."/>
            <person name="Martinez A.T."/>
            <person name="Grigoriev I.V."/>
        </authorList>
    </citation>
    <scope>NUCLEOTIDE SEQUENCE</scope>
    <source>
        <strain evidence="7">ATCC 90797</strain>
    </source>
</reference>
<gene>
    <name evidence="7" type="ORF">BDN71DRAFT_1477055</name>
</gene>
<evidence type="ECO:0000313" key="7">
    <source>
        <dbReference type="EMBL" id="KAF9489416.1"/>
    </source>
</evidence>
<keyword evidence="3" id="KW-0378">Hydrolase</keyword>
<keyword evidence="4" id="KW-0175">Coiled coil</keyword>
<dbReference type="InterPro" id="IPR038765">
    <property type="entry name" value="Papain-like_cys_pep_sf"/>
</dbReference>
<dbReference type="PANTHER" id="PTHR33096">
    <property type="entry name" value="CXC2 DOMAIN-CONTAINING PROTEIN"/>
    <property type="match status" value="1"/>
</dbReference>
<comment type="similarity">
    <text evidence="1">Belongs to the peptidase C48 family.</text>
</comment>
<dbReference type="OrthoDB" id="3253684at2759"/>
<dbReference type="Pfam" id="PF02902">
    <property type="entry name" value="Peptidase_C48"/>
    <property type="match status" value="1"/>
</dbReference>
<dbReference type="PROSITE" id="PS50600">
    <property type="entry name" value="ULP_PROTEASE"/>
    <property type="match status" value="1"/>
</dbReference>
<evidence type="ECO:0000256" key="1">
    <source>
        <dbReference type="ARBA" id="ARBA00005234"/>
    </source>
</evidence>
<dbReference type="EMBL" id="MU154672">
    <property type="protein sequence ID" value="KAF9489416.1"/>
    <property type="molecule type" value="Genomic_DNA"/>
</dbReference>
<protein>
    <recommendedName>
        <fullName evidence="6">Ubiquitin-like protease family profile domain-containing protein</fullName>
    </recommendedName>
</protein>
<dbReference type="GO" id="GO:0006508">
    <property type="term" value="P:proteolysis"/>
    <property type="evidence" value="ECO:0007669"/>
    <property type="project" value="UniProtKB-KW"/>
</dbReference>
<proteinExistence type="inferred from homology"/>
<accession>A0A9P5ZKY6</accession>
<dbReference type="Pfam" id="PF18758">
    <property type="entry name" value="KDZ"/>
    <property type="match status" value="1"/>
</dbReference>
<keyword evidence="2" id="KW-0645">Protease</keyword>
<evidence type="ECO:0000256" key="2">
    <source>
        <dbReference type="ARBA" id="ARBA00022670"/>
    </source>
</evidence>
<comment type="caution">
    <text evidence="7">The sequence shown here is derived from an EMBL/GenBank/DDBJ whole genome shotgun (WGS) entry which is preliminary data.</text>
</comment>
<feature type="domain" description="Ubiquitin-like protease family profile" evidence="6">
    <location>
        <begin position="948"/>
        <end position="1124"/>
    </location>
</feature>
<evidence type="ECO:0000256" key="3">
    <source>
        <dbReference type="ARBA" id="ARBA00022801"/>
    </source>
</evidence>
<evidence type="ECO:0000259" key="6">
    <source>
        <dbReference type="PROSITE" id="PS50600"/>
    </source>
</evidence>
<dbReference type="InterPro" id="IPR003653">
    <property type="entry name" value="Peptidase_C48_C"/>
</dbReference>
<dbReference type="InterPro" id="IPR041320">
    <property type="entry name" value="CxC1"/>
</dbReference>
<dbReference type="GO" id="GO:0019783">
    <property type="term" value="F:ubiquitin-like protein peptidase activity"/>
    <property type="evidence" value="ECO:0007669"/>
    <property type="project" value="UniProtKB-ARBA"/>
</dbReference>
<dbReference type="Proteomes" id="UP000807025">
    <property type="component" value="Unassembled WGS sequence"/>
</dbReference>
<dbReference type="PANTHER" id="PTHR33096:SF1">
    <property type="entry name" value="CXC1-LIKE CYSTEINE CLUSTER ASSOCIATED WITH KDZ TRANSPOSASES DOMAIN-CONTAINING PROTEIN"/>
    <property type="match status" value="1"/>
</dbReference>
<dbReference type="InterPro" id="IPR040521">
    <property type="entry name" value="KDZ"/>
</dbReference>
<name>A0A9P5ZKY6_PLEER</name>